<organism evidence="2 3">
    <name type="scientific">Leptospira kanakyensis</name>
    <dbReference type="NCBI Taxonomy" id="2484968"/>
    <lineage>
        <taxon>Bacteria</taxon>
        <taxon>Pseudomonadati</taxon>
        <taxon>Spirochaetota</taxon>
        <taxon>Spirochaetia</taxon>
        <taxon>Leptospirales</taxon>
        <taxon>Leptospiraceae</taxon>
        <taxon>Leptospira</taxon>
    </lineage>
</organism>
<dbReference type="RefSeq" id="WP_135632078.1">
    <property type="nucleotide sequence ID" value="NZ_RQFE01000010.1"/>
</dbReference>
<evidence type="ECO:0000313" key="2">
    <source>
        <dbReference type="EMBL" id="TGK77244.1"/>
    </source>
</evidence>
<comment type="caution">
    <text evidence="2">The sequence shown here is derived from an EMBL/GenBank/DDBJ whole genome shotgun (WGS) entry which is preliminary data.</text>
</comment>
<evidence type="ECO:0000313" key="3">
    <source>
        <dbReference type="Proteomes" id="UP000297239"/>
    </source>
</evidence>
<proteinExistence type="predicted"/>
<keyword evidence="1" id="KW-1133">Transmembrane helix</keyword>
<keyword evidence="3" id="KW-1185">Reference proteome</keyword>
<feature type="transmembrane region" description="Helical" evidence="1">
    <location>
        <begin position="170"/>
        <end position="186"/>
    </location>
</feature>
<sequence length="187" mass="21751">MNKFKNFFLSKLITIFLFLFFFNNCAALGFWVITFEEKEYEIDSAYKKKDINTVLNTYGEPSKIETVSDQCKQIIYRKGDIKIKYGGIGASYLTLLLTFPLILPYGYTYDSLEFKICDQIIEKEIRRNAEGHKFVGGLGFVCLPNGSNEKCIKLIGTKVYEEYRLNDNDFLAWLYLILVWGTIFILL</sequence>
<feature type="transmembrane region" description="Helical" evidence="1">
    <location>
        <begin position="85"/>
        <end position="105"/>
    </location>
</feature>
<evidence type="ECO:0000256" key="1">
    <source>
        <dbReference type="SAM" id="Phobius"/>
    </source>
</evidence>
<name>A0A6N4QAY9_9LEPT</name>
<accession>A0A6N4QAY9</accession>
<dbReference type="AlphaFoldDB" id="A0A6N4QAY9"/>
<keyword evidence="1" id="KW-0812">Transmembrane</keyword>
<reference evidence="2" key="1">
    <citation type="journal article" date="2019" name="PLoS Negl. Trop. Dis.">
        <title>Revisiting the worldwide diversity of Leptospira species in the environment.</title>
        <authorList>
            <person name="Vincent A.T."/>
            <person name="Schiettekatte O."/>
            <person name="Bourhy P."/>
            <person name="Veyrier F.J."/>
            <person name="Picardeau M."/>
        </authorList>
    </citation>
    <scope>NUCLEOTIDE SEQUENCE [LARGE SCALE GENOMIC DNA]</scope>
    <source>
        <strain evidence="2">201800293</strain>
    </source>
</reference>
<feature type="transmembrane region" description="Helical" evidence="1">
    <location>
        <begin position="12"/>
        <end position="33"/>
    </location>
</feature>
<gene>
    <name evidence="2" type="ORF">EHQ18_00025</name>
</gene>
<protein>
    <submittedName>
        <fullName evidence="2">Uncharacterized protein</fullName>
    </submittedName>
</protein>
<dbReference type="EMBL" id="RQFF01000002">
    <property type="protein sequence ID" value="TGK77244.1"/>
    <property type="molecule type" value="Genomic_DNA"/>
</dbReference>
<keyword evidence="1" id="KW-0472">Membrane</keyword>
<dbReference type="Proteomes" id="UP000297239">
    <property type="component" value="Unassembled WGS sequence"/>
</dbReference>